<keyword evidence="13" id="KW-1185">Reference proteome</keyword>
<evidence type="ECO:0000256" key="3">
    <source>
        <dbReference type="ARBA" id="ARBA00010883"/>
    </source>
</evidence>
<evidence type="ECO:0000256" key="8">
    <source>
        <dbReference type="ARBA" id="ARBA00040748"/>
    </source>
</evidence>
<evidence type="ECO:0000259" key="11">
    <source>
        <dbReference type="PROSITE" id="PS50195"/>
    </source>
</evidence>
<keyword evidence="5" id="KW-0963">Cytoplasm</keyword>
<keyword evidence="7" id="KW-0472">Membrane</keyword>
<gene>
    <name evidence="12" type="ORF">CANTADRAFT_8278</name>
</gene>
<dbReference type="PANTHER" id="PTHR45949:SF2">
    <property type="entry name" value="SORTING NEXIN-4"/>
    <property type="match status" value="1"/>
</dbReference>
<evidence type="ECO:0000256" key="6">
    <source>
        <dbReference type="ARBA" id="ARBA00023121"/>
    </source>
</evidence>
<dbReference type="InterPro" id="IPR001683">
    <property type="entry name" value="PX_dom"/>
</dbReference>
<comment type="subcellular location">
    <subcellularLocation>
        <location evidence="2">Cytoplasm</location>
    </subcellularLocation>
    <subcellularLocation>
        <location evidence="1">Endomembrane system</location>
        <topology evidence="1">Peripheral membrane protein</topology>
    </subcellularLocation>
</comment>
<evidence type="ECO:0000256" key="7">
    <source>
        <dbReference type="ARBA" id="ARBA00023136"/>
    </source>
</evidence>
<accession>A0A1E4SCC7</accession>
<dbReference type="EMBL" id="KV453916">
    <property type="protein sequence ID" value="ODV77128.1"/>
    <property type="molecule type" value="Genomic_DNA"/>
</dbReference>
<reference evidence="13" key="1">
    <citation type="submission" date="2016-05" db="EMBL/GenBank/DDBJ databases">
        <title>Comparative genomics of biotechnologically important yeasts.</title>
        <authorList>
            <consortium name="DOE Joint Genome Institute"/>
            <person name="Riley R."/>
            <person name="Haridas S."/>
            <person name="Wolfe K.H."/>
            <person name="Lopes M.R."/>
            <person name="Hittinger C.T."/>
            <person name="Goker M."/>
            <person name="Salamov A."/>
            <person name="Wisecaver J."/>
            <person name="Long T.M."/>
            <person name="Aerts A.L."/>
            <person name="Barry K."/>
            <person name="Choi C."/>
            <person name="Clum A."/>
            <person name="Coughlan A.Y."/>
            <person name="Deshpande S."/>
            <person name="Douglass A.P."/>
            <person name="Hanson S.J."/>
            <person name="Klenk H.-P."/>
            <person name="Labutti K."/>
            <person name="Lapidus A."/>
            <person name="Lindquist E."/>
            <person name="Lipzen A."/>
            <person name="Meier-Kolthoff J.P."/>
            <person name="Ohm R.A."/>
            <person name="Otillar R.P."/>
            <person name="Pangilinan J."/>
            <person name="Peng Y."/>
            <person name="Rokas A."/>
            <person name="Rosa C.A."/>
            <person name="Scheuner C."/>
            <person name="Sibirny A.A."/>
            <person name="Slot J.C."/>
            <person name="Stielow J.B."/>
            <person name="Sun H."/>
            <person name="Kurtzman C.P."/>
            <person name="Blackwell M."/>
            <person name="Grigoriev I.V."/>
            <person name="Jeffries T.W."/>
        </authorList>
    </citation>
    <scope>NUCLEOTIDE SEQUENCE [LARGE SCALE GENOMIC DNA]</scope>
    <source>
        <strain evidence="13">NRRL Y-17324</strain>
    </source>
</reference>
<dbReference type="GO" id="GO:0032456">
    <property type="term" value="P:endocytic recycling"/>
    <property type="evidence" value="ECO:0007669"/>
    <property type="project" value="TreeGrafter"/>
</dbReference>
<dbReference type="InterPro" id="IPR027267">
    <property type="entry name" value="AH/BAR_dom_sf"/>
</dbReference>
<keyword evidence="6" id="KW-0446">Lipid-binding</keyword>
<dbReference type="InterPro" id="IPR036871">
    <property type="entry name" value="PX_dom_sf"/>
</dbReference>
<dbReference type="GO" id="GO:0005769">
    <property type="term" value="C:early endosome"/>
    <property type="evidence" value="ECO:0007669"/>
    <property type="project" value="TreeGrafter"/>
</dbReference>
<dbReference type="GO" id="GO:0034727">
    <property type="term" value="P:piecemeal microautophagy of the nucleus"/>
    <property type="evidence" value="ECO:0007669"/>
    <property type="project" value="TreeGrafter"/>
</dbReference>
<proteinExistence type="inferred from homology"/>
<feature type="compositionally biased region" description="Polar residues" evidence="10">
    <location>
        <begin position="110"/>
        <end position="130"/>
    </location>
</feature>
<dbReference type="GO" id="GO:0000422">
    <property type="term" value="P:autophagy of mitochondrion"/>
    <property type="evidence" value="ECO:0007669"/>
    <property type="project" value="TreeGrafter"/>
</dbReference>
<dbReference type="Proteomes" id="UP000094285">
    <property type="component" value="Unassembled WGS sequence"/>
</dbReference>
<dbReference type="AlphaFoldDB" id="A0A1E4SCC7"/>
<dbReference type="OrthoDB" id="205639at2759"/>
<evidence type="ECO:0000313" key="13">
    <source>
        <dbReference type="Proteomes" id="UP000094285"/>
    </source>
</evidence>
<sequence length="611" mass="69147">MSSEDQFTSIQWDRGEIDHPPASPSVSGAHSLIPEEIEDTHKLHQEEQPHEDPVEEAPKEQLTNPVEPPHQEEAAPTSPELEAPIPHPETRPSPEPATTTDNHTEDADQTETTIVSSPAPSVSDKGATSDNNKDTGAADEAIAAQFEKYSIAATVTTPIRDVDASSKPFISYLLATTTDHPAVLKLSTLKKDPSATIKVRRRYGDFRILHDCLTNDYPTLLIPPMPSKLSFKYLTGDTFSTEFVHKRLHSLDRFVKFILQHKYLSQLSIFHLFISDANDWTTFTKNLKINYKDEDANGGFVNKVVNEDLITETVMNFLTPSKHKRETNKDILEINDKLKRLYENLVKLDKIFVKLNKKNHDLSIDYEQFLAQIMKLSILQLVDQNQSEPSTPSKRTSVGENDSILNNFKIFSSSLDYFLKNWSELHHYIDESFLVALKDCAKYIASLTNLIELQHNKKIDLQVLQDYLNKARSELANLGGGGSHQHHPPPTPVMNHNSGGLVNNTTQLIKDTLSTSATAHIGSTVSDQKVQKLQQKTIQLENEIEAQTKLVNDLTHKIITEEYPNWDRFNRNELKASMLGLCDQEIKFYRGLVDNWSDVELKLVQRLDELK</sequence>
<evidence type="ECO:0000256" key="10">
    <source>
        <dbReference type="SAM" id="MobiDB-lite"/>
    </source>
</evidence>
<evidence type="ECO:0000256" key="2">
    <source>
        <dbReference type="ARBA" id="ARBA00004496"/>
    </source>
</evidence>
<evidence type="ECO:0000256" key="9">
    <source>
        <dbReference type="ARBA" id="ARBA00041273"/>
    </source>
</evidence>
<evidence type="ECO:0000256" key="1">
    <source>
        <dbReference type="ARBA" id="ARBA00004184"/>
    </source>
</evidence>
<feature type="compositionally biased region" description="Basic and acidic residues" evidence="10">
    <location>
        <begin position="39"/>
        <end position="59"/>
    </location>
</feature>
<dbReference type="GO" id="GO:0061709">
    <property type="term" value="P:reticulophagy"/>
    <property type="evidence" value="ECO:0007669"/>
    <property type="project" value="TreeGrafter"/>
</dbReference>
<feature type="compositionally biased region" description="Polar residues" evidence="10">
    <location>
        <begin position="1"/>
        <end position="11"/>
    </location>
</feature>
<dbReference type="PROSITE" id="PS50195">
    <property type="entry name" value="PX"/>
    <property type="match status" value="1"/>
</dbReference>
<dbReference type="GO" id="GO:0035091">
    <property type="term" value="F:phosphatidylinositol binding"/>
    <property type="evidence" value="ECO:0007669"/>
    <property type="project" value="InterPro"/>
</dbReference>
<dbReference type="SUPFAM" id="SSF64268">
    <property type="entry name" value="PX domain"/>
    <property type="match status" value="1"/>
</dbReference>
<protein>
    <recommendedName>
        <fullName evidence="8">Sorting nexin-4</fullName>
    </recommendedName>
    <alternativeName>
        <fullName evidence="9">Autophagy-related protein 24</fullName>
    </alternativeName>
</protein>
<dbReference type="Gene3D" id="3.30.1520.10">
    <property type="entry name" value="Phox-like domain"/>
    <property type="match status" value="1"/>
</dbReference>
<dbReference type="GO" id="GO:0015031">
    <property type="term" value="P:protein transport"/>
    <property type="evidence" value="ECO:0007669"/>
    <property type="project" value="TreeGrafter"/>
</dbReference>
<comment type="similarity">
    <text evidence="3">Belongs to the sorting nexin family.</text>
</comment>
<evidence type="ECO:0000313" key="12">
    <source>
        <dbReference type="EMBL" id="ODV77128.1"/>
    </source>
</evidence>
<organism evidence="12 13">
    <name type="scientific">Suhomyces tanzawaensis NRRL Y-17324</name>
    <dbReference type="NCBI Taxonomy" id="984487"/>
    <lineage>
        <taxon>Eukaryota</taxon>
        <taxon>Fungi</taxon>
        <taxon>Dikarya</taxon>
        <taxon>Ascomycota</taxon>
        <taxon>Saccharomycotina</taxon>
        <taxon>Pichiomycetes</taxon>
        <taxon>Debaryomycetaceae</taxon>
        <taxon>Suhomyces</taxon>
    </lineage>
</organism>
<name>A0A1E4SCC7_9ASCO</name>
<keyword evidence="4" id="KW-0813">Transport</keyword>
<dbReference type="SMART" id="SM00312">
    <property type="entry name" value="PX"/>
    <property type="match status" value="1"/>
</dbReference>
<dbReference type="GeneID" id="30985407"/>
<dbReference type="Gene3D" id="1.20.1270.60">
    <property type="entry name" value="Arfaptin homology (AH) domain/BAR domain"/>
    <property type="match status" value="1"/>
</dbReference>
<evidence type="ECO:0000256" key="4">
    <source>
        <dbReference type="ARBA" id="ARBA00022448"/>
    </source>
</evidence>
<evidence type="ECO:0000256" key="5">
    <source>
        <dbReference type="ARBA" id="ARBA00022490"/>
    </source>
</evidence>
<dbReference type="Pfam" id="PF00787">
    <property type="entry name" value="PX"/>
    <property type="match status" value="1"/>
</dbReference>
<dbReference type="RefSeq" id="XP_020062250.1">
    <property type="nucleotide sequence ID" value="XM_020211271.1"/>
</dbReference>
<dbReference type="GO" id="GO:0000407">
    <property type="term" value="C:phagophore assembly site"/>
    <property type="evidence" value="ECO:0007669"/>
    <property type="project" value="TreeGrafter"/>
</dbReference>
<dbReference type="STRING" id="984487.A0A1E4SCC7"/>
<feature type="domain" description="PX" evidence="11">
    <location>
        <begin position="150"/>
        <end position="280"/>
    </location>
</feature>
<dbReference type="PANTHER" id="PTHR45949">
    <property type="entry name" value="SORTING NEXIN-4"/>
    <property type="match status" value="1"/>
</dbReference>
<feature type="region of interest" description="Disordered" evidence="10">
    <location>
        <begin position="1"/>
        <end position="135"/>
    </location>
</feature>
<feature type="compositionally biased region" description="Pro residues" evidence="10">
    <location>
        <begin position="85"/>
        <end position="95"/>
    </location>
</feature>